<feature type="compositionally biased region" description="Polar residues" evidence="1">
    <location>
        <begin position="86"/>
        <end position="101"/>
    </location>
</feature>
<name>A0A8A1LYI9_AJECA</name>
<feature type="region of interest" description="Disordered" evidence="1">
    <location>
        <begin position="63"/>
        <end position="101"/>
    </location>
</feature>
<evidence type="ECO:0000313" key="3">
    <source>
        <dbReference type="Proteomes" id="UP000663671"/>
    </source>
</evidence>
<protein>
    <submittedName>
        <fullName evidence="2">Uncharacterized protein</fullName>
    </submittedName>
</protein>
<dbReference type="VEuPathDB" id="FungiDB:I7I51_07728"/>
<dbReference type="EMBL" id="CP069109">
    <property type="protein sequence ID" value="QSS58305.1"/>
    <property type="molecule type" value="Genomic_DNA"/>
</dbReference>
<reference evidence="2" key="1">
    <citation type="submission" date="2021-01" db="EMBL/GenBank/DDBJ databases">
        <title>Chromosome-level genome assembly of a human fungal pathogen reveals clustering of transcriptionally co-regulated genes.</title>
        <authorList>
            <person name="Voorhies M."/>
            <person name="Cohen S."/>
            <person name="Shea T.P."/>
            <person name="Petrus S."/>
            <person name="Munoz J.F."/>
            <person name="Poplawski S."/>
            <person name="Goldman W.E."/>
            <person name="Michael T."/>
            <person name="Cuomo C.A."/>
            <person name="Sil A."/>
            <person name="Beyhan S."/>
        </authorList>
    </citation>
    <scope>NUCLEOTIDE SEQUENCE</scope>
    <source>
        <strain evidence="2">WU24</strain>
    </source>
</reference>
<dbReference type="Proteomes" id="UP000663671">
    <property type="component" value="Chromosome 2"/>
</dbReference>
<accession>A0A8A1LYI9</accession>
<evidence type="ECO:0000256" key="1">
    <source>
        <dbReference type="SAM" id="MobiDB-lite"/>
    </source>
</evidence>
<sequence length="101" mass="11310">MGSSVTLNHMQLHILYSRYQKFITIRKKILRQSAMVKSTRTRISRAEFDVAPLGPATTMRIMRGSKSKSAQHTSKVAVLQKRSLERPSNYSVSNSATASTP</sequence>
<proteinExistence type="predicted"/>
<gene>
    <name evidence="2" type="ORF">I7I51_07728</name>
</gene>
<dbReference type="AlphaFoldDB" id="A0A8A1LYI9"/>
<evidence type="ECO:0000313" key="2">
    <source>
        <dbReference type="EMBL" id="QSS58305.1"/>
    </source>
</evidence>
<organism evidence="2 3">
    <name type="scientific">Ajellomyces capsulatus</name>
    <name type="common">Darling's disease fungus</name>
    <name type="synonym">Histoplasma capsulatum</name>
    <dbReference type="NCBI Taxonomy" id="5037"/>
    <lineage>
        <taxon>Eukaryota</taxon>
        <taxon>Fungi</taxon>
        <taxon>Dikarya</taxon>
        <taxon>Ascomycota</taxon>
        <taxon>Pezizomycotina</taxon>
        <taxon>Eurotiomycetes</taxon>
        <taxon>Eurotiomycetidae</taxon>
        <taxon>Onygenales</taxon>
        <taxon>Ajellomycetaceae</taxon>
        <taxon>Histoplasma</taxon>
    </lineage>
</organism>